<gene>
    <name evidence="7" type="ORF">L207DRAFT_627899</name>
</gene>
<dbReference type="InterPro" id="IPR036259">
    <property type="entry name" value="MFS_trans_sf"/>
</dbReference>
<accession>A0A2J6S8W3</accession>
<dbReference type="InterPro" id="IPR011701">
    <property type="entry name" value="MFS"/>
</dbReference>
<feature type="transmembrane region" description="Helical" evidence="5">
    <location>
        <begin position="353"/>
        <end position="376"/>
    </location>
</feature>
<feature type="transmembrane region" description="Helical" evidence="5">
    <location>
        <begin position="183"/>
        <end position="205"/>
    </location>
</feature>
<protein>
    <submittedName>
        <fullName evidence="7">Putative polyamine transporter</fullName>
    </submittedName>
</protein>
<evidence type="ECO:0000313" key="7">
    <source>
        <dbReference type="EMBL" id="PMD47204.1"/>
    </source>
</evidence>
<evidence type="ECO:0000313" key="8">
    <source>
        <dbReference type="Proteomes" id="UP000235786"/>
    </source>
</evidence>
<dbReference type="InterPro" id="IPR020846">
    <property type="entry name" value="MFS_dom"/>
</dbReference>
<name>A0A2J6S8W3_HYAVF</name>
<evidence type="ECO:0000256" key="3">
    <source>
        <dbReference type="ARBA" id="ARBA00022989"/>
    </source>
</evidence>
<dbReference type="Pfam" id="PF07690">
    <property type="entry name" value="MFS_1"/>
    <property type="match status" value="1"/>
</dbReference>
<sequence>MAIESSTIPHLQTRWYSPLSGVSIRRTPEPPRFIKEPPARIVDPEADAEKAGTIIIDPSEEGRRTLRPRPSLDPNDPLNWPTWHKHRTYLTVCFFTFLATANATKFMQPAAQIAAEFQLSDKQVNFLTCFNILALGVGNLFWVPLMRVLGKRPVYLISLPILVAANVWSWGTHDYKQLLASSIFSGFASSAALATVPAIVTDLFYVHERGSVLMIFQMAISSGMFLEPLINSYVTQYASWRMTSEWMAIAAGATWLMAIFTVHETSYYNREIYRPFTSFGRKHNFAQKLGMTIGYNKDQTFFAVLGESIAVLAYPSVLWSGLVIGVFAGWSIIAQIISQGAFTNPPYNYEQSFVGLFSISGFIGATLSFFFGGKLLDIISKRGTLFHKGRREPEYRLYPMIVPAIIGPMGLLLFGFMIADTRFWLAPAVGFTMQAFGMTAISNIVVTYVVDSYPPFAAEAMAVIFVIKGIIGAVLILYSINWVEVAGMKQAFGQMVGVQYFICLFVIAFLVFGKSIRAFTVRYGPMEWSGYGGN</sequence>
<keyword evidence="4 5" id="KW-0472">Membrane</keyword>
<dbReference type="AlphaFoldDB" id="A0A2J6S8W3"/>
<dbReference type="GO" id="GO:0022857">
    <property type="term" value="F:transmembrane transporter activity"/>
    <property type="evidence" value="ECO:0007669"/>
    <property type="project" value="InterPro"/>
</dbReference>
<keyword evidence="3 5" id="KW-1133">Transmembrane helix</keyword>
<organism evidence="7 8">
    <name type="scientific">Hyaloscypha variabilis (strain UAMH 11265 / GT02V1 / F)</name>
    <name type="common">Meliniomyces variabilis</name>
    <dbReference type="NCBI Taxonomy" id="1149755"/>
    <lineage>
        <taxon>Eukaryota</taxon>
        <taxon>Fungi</taxon>
        <taxon>Dikarya</taxon>
        <taxon>Ascomycota</taxon>
        <taxon>Pezizomycotina</taxon>
        <taxon>Leotiomycetes</taxon>
        <taxon>Helotiales</taxon>
        <taxon>Hyaloscyphaceae</taxon>
        <taxon>Hyaloscypha</taxon>
        <taxon>Hyaloscypha variabilis</taxon>
    </lineage>
</organism>
<feature type="transmembrane region" description="Helical" evidence="5">
    <location>
        <begin position="397"/>
        <end position="418"/>
    </location>
</feature>
<dbReference type="GO" id="GO:0005886">
    <property type="term" value="C:plasma membrane"/>
    <property type="evidence" value="ECO:0007669"/>
    <property type="project" value="TreeGrafter"/>
</dbReference>
<dbReference type="Gene3D" id="1.20.1250.20">
    <property type="entry name" value="MFS general substrate transporter like domains"/>
    <property type="match status" value="1"/>
</dbReference>
<feature type="transmembrane region" description="Helical" evidence="5">
    <location>
        <begin position="311"/>
        <end position="333"/>
    </location>
</feature>
<comment type="subcellular location">
    <subcellularLocation>
        <location evidence="1">Membrane</location>
        <topology evidence="1">Multi-pass membrane protein</topology>
    </subcellularLocation>
</comment>
<evidence type="ECO:0000256" key="4">
    <source>
        <dbReference type="ARBA" id="ARBA00023136"/>
    </source>
</evidence>
<feature type="transmembrane region" description="Helical" evidence="5">
    <location>
        <begin position="492"/>
        <end position="512"/>
    </location>
</feature>
<dbReference type="OrthoDB" id="5215911at2759"/>
<keyword evidence="8" id="KW-1185">Reference proteome</keyword>
<evidence type="ECO:0000259" key="6">
    <source>
        <dbReference type="PROSITE" id="PS50850"/>
    </source>
</evidence>
<evidence type="ECO:0000256" key="1">
    <source>
        <dbReference type="ARBA" id="ARBA00004141"/>
    </source>
</evidence>
<evidence type="ECO:0000256" key="2">
    <source>
        <dbReference type="ARBA" id="ARBA00022692"/>
    </source>
</evidence>
<dbReference type="Proteomes" id="UP000235786">
    <property type="component" value="Unassembled WGS sequence"/>
</dbReference>
<keyword evidence="2 5" id="KW-0812">Transmembrane</keyword>
<dbReference type="STRING" id="1149755.A0A2J6S8W3"/>
<feature type="transmembrane region" description="Helical" evidence="5">
    <location>
        <begin position="154"/>
        <end position="171"/>
    </location>
</feature>
<feature type="domain" description="Major facilitator superfamily (MFS) profile" evidence="6">
    <location>
        <begin position="88"/>
        <end position="517"/>
    </location>
</feature>
<evidence type="ECO:0000256" key="5">
    <source>
        <dbReference type="SAM" id="Phobius"/>
    </source>
</evidence>
<feature type="transmembrane region" description="Helical" evidence="5">
    <location>
        <begin position="124"/>
        <end position="142"/>
    </location>
</feature>
<dbReference type="PANTHER" id="PTHR23502:SF160">
    <property type="entry name" value="MAJOR FACILITATOR SUPERFAMILY (MFS) PROFILE DOMAIN-CONTAINING PROTEIN-RELATED"/>
    <property type="match status" value="1"/>
</dbReference>
<dbReference type="EMBL" id="KZ613938">
    <property type="protein sequence ID" value="PMD47204.1"/>
    <property type="molecule type" value="Genomic_DNA"/>
</dbReference>
<reference evidence="7 8" key="1">
    <citation type="submission" date="2016-04" db="EMBL/GenBank/DDBJ databases">
        <title>A degradative enzymes factory behind the ericoid mycorrhizal symbiosis.</title>
        <authorList>
            <consortium name="DOE Joint Genome Institute"/>
            <person name="Martino E."/>
            <person name="Morin E."/>
            <person name="Grelet G."/>
            <person name="Kuo A."/>
            <person name="Kohler A."/>
            <person name="Daghino S."/>
            <person name="Barry K."/>
            <person name="Choi C."/>
            <person name="Cichocki N."/>
            <person name="Clum A."/>
            <person name="Copeland A."/>
            <person name="Hainaut M."/>
            <person name="Haridas S."/>
            <person name="Labutti K."/>
            <person name="Lindquist E."/>
            <person name="Lipzen A."/>
            <person name="Khouja H.-R."/>
            <person name="Murat C."/>
            <person name="Ohm R."/>
            <person name="Olson A."/>
            <person name="Spatafora J."/>
            <person name="Veneault-Fourrey C."/>
            <person name="Henrissat B."/>
            <person name="Grigoriev I."/>
            <person name="Martin F."/>
            <person name="Perotto S."/>
        </authorList>
    </citation>
    <scope>NUCLEOTIDE SEQUENCE [LARGE SCALE GENOMIC DNA]</scope>
    <source>
        <strain evidence="7 8">F</strain>
    </source>
</reference>
<dbReference type="PROSITE" id="PS50850">
    <property type="entry name" value="MFS"/>
    <property type="match status" value="1"/>
</dbReference>
<feature type="transmembrane region" description="Helical" evidence="5">
    <location>
        <begin position="212"/>
        <end position="234"/>
    </location>
</feature>
<dbReference type="PANTHER" id="PTHR23502">
    <property type="entry name" value="MAJOR FACILITATOR SUPERFAMILY"/>
    <property type="match status" value="1"/>
</dbReference>
<dbReference type="SUPFAM" id="SSF103473">
    <property type="entry name" value="MFS general substrate transporter"/>
    <property type="match status" value="1"/>
</dbReference>
<proteinExistence type="predicted"/>
<feature type="transmembrane region" description="Helical" evidence="5">
    <location>
        <begin position="424"/>
        <end position="450"/>
    </location>
</feature>
<feature type="transmembrane region" description="Helical" evidence="5">
    <location>
        <begin position="462"/>
        <end position="480"/>
    </location>
</feature>